<name>A0A919DCW6_9ACTN</name>
<proteinExistence type="predicted"/>
<dbReference type="RefSeq" id="WP_189784789.1">
    <property type="nucleotide sequence ID" value="NZ_BNAT01000019.1"/>
</dbReference>
<reference evidence="1" key="1">
    <citation type="journal article" date="2014" name="Int. J. Syst. Evol. Microbiol.">
        <title>Complete genome sequence of Corynebacterium casei LMG S-19264T (=DSM 44701T), isolated from a smear-ripened cheese.</title>
        <authorList>
            <consortium name="US DOE Joint Genome Institute (JGI-PGF)"/>
            <person name="Walter F."/>
            <person name="Albersmeier A."/>
            <person name="Kalinowski J."/>
            <person name="Ruckert C."/>
        </authorList>
    </citation>
    <scope>NUCLEOTIDE SEQUENCE</scope>
    <source>
        <strain evidence="1">CGMCC 4.7403</strain>
    </source>
</reference>
<dbReference type="Proteomes" id="UP000603227">
    <property type="component" value="Unassembled WGS sequence"/>
</dbReference>
<accession>A0A919DCW6</accession>
<dbReference type="AlphaFoldDB" id="A0A919DCW6"/>
<gene>
    <name evidence="1" type="ORF">GCM10017771_51090</name>
</gene>
<dbReference type="EMBL" id="BNAT01000019">
    <property type="protein sequence ID" value="GHE33848.1"/>
    <property type="molecule type" value="Genomic_DNA"/>
</dbReference>
<evidence type="ECO:0000313" key="2">
    <source>
        <dbReference type="Proteomes" id="UP000603227"/>
    </source>
</evidence>
<organism evidence="1 2">
    <name type="scientific">Streptomyces capitiformicae</name>
    <dbReference type="NCBI Taxonomy" id="2014920"/>
    <lineage>
        <taxon>Bacteria</taxon>
        <taxon>Bacillati</taxon>
        <taxon>Actinomycetota</taxon>
        <taxon>Actinomycetes</taxon>
        <taxon>Kitasatosporales</taxon>
        <taxon>Streptomycetaceae</taxon>
        <taxon>Streptomyces</taxon>
    </lineage>
</organism>
<reference evidence="1" key="2">
    <citation type="submission" date="2020-09" db="EMBL/GenBank/DDBJ databases">
        <authorList>
            <person name="Sun Q."/>
            <person name="Zhou Y."/>
        </authorList>
    </citation>
    <scope>NUCLEOTIDE SEQUENCE</scope>
    <source>
        <strain evidence="1">CGMCC 4.7403</strain>
    </source>
</reference>
<comment type="caution">
    <text evidence="1">The sequence shown here is derived from an EMBL/GenBank/DDBJ whole genome shotgun (WGS) entry which is preliminary data.</text>
</comment>
<evidence type="ECO:0000313" key="1">
    <source>
        <dbReference type="EMBL" id="GHE33848.1"/>
    </source>
</evidence>
<sequence length="648" mass="71323">MAYEVVNAKFRTELHARWSIFFDHLRIPWAYEPVTFHDTQRTPRTPAFWLPQQRIWFDAEPQAPAWWGRFAMAAAGSDHWAAGHWGEEAERCLPVEVPEEWRGLPLLAEGLLFPDDDYGPWHFFDARGMRTYDDEPYQWTMCPQCGAFGATFCGYAERLSCGCLHDPEHHNKVDGHSDRRLLLAYRAALTEVWHQDGAFGDTLLLPTVREALVDQAGAAAAQKSCTGDCQSLWSQRCQELPPAAFRGIPDPDTDRLCAQCPGFVCGQCGEQPASALDMPCRVCEPVTLLSENLARQRLNGLVKQLASATGQHGRTINTLLNQAIGVKTRKGISLAQLGVALTHVDQWLENPSSMPTGRPAVSSTNLAQLHGAELRNLLTTYVGPLAKALHTDIPLIQQRLNDWMDAPSRAEATDEQLRDAILQAAAWLEDPTSYRAFVDPQTVEPGGLPAPIHTKPAPADSTCSLCAAHVAAGETIGRMPRPRPPFHSIAWLCAHCLYDRRAKPRLTDVLLRVFHHVFSGSTTVPLNTAEARVMCEALSRVPAETEDEQLREAIAALHTGIDANATAMLLNSRPAIAAVNALRTTTPGLDGSDAVTLAAVAEHLAQWEQNPSGLDPEQFANRVEWRQAVLRCASAPTALSKRGGPFWV</sequence>
<protein>
    <submittedName>
        <fullName evidence="1">Uncharacterized protein</fullName>
    </submittedName>
</protein>
<keyword evidence="2" id="KW-1185">Reference proteome</keyword>